<sequence>MGASAGDKLHIRELQFAMYAKNGEAPIIRELQGLIPTK</sequence>
<dbReference type="Proteomes" id="UP001519344">
    <property type="component" value="Unassembled WGS sequence"/>
</dbReference>
<keyword evidence="2" id="KW-1185">Reference proteome</keyword>
<gene>
    <name evidence="1" type="ORF">J2Z65_003705</name>
</gene>
<protein>
    <submittedName>
        <fullName evidence="1">Uncharacterized protein</fullName>
    </submittedName>
</protein>
<proteinExistence type="predicted"/>
<reference evidence="1 2" key="1">
    <citation type="submission" date="2021-03" db="EMBL/GenBank/DDBJ databases">
        <title>Genomic Encyclopedia of Type Strains, Phase IV (KMG-IV): sequencing the most valuable type-strain genomes for metagenomic binning, comparative biology and taxonomic classification.</title>
        <authorList>
            <person name="Goeker M."/>
        </authorList>
    </citation>
    <scope>NUCLEOTIDE SEQUENCE [LARGE SCALE GENOMIC DNA]</scope>
    <source>
        <strain evidence="1 2">DSM 24950</strain>
    </source>
</reference>
<organism evidence="1 2">
    <name type="scientific">Paenibacillus aceris</name>
    <dbReference type="NCBI Taxonomy" id="869555"/>
    <lineage>
        <taxon>Bacteria</taxon>
        <taxon>Bacillati</taxon>
        <taxon>Bacillota</taxon>
        <taxon>Bacilli</taxon>
        <taxon>Bacillales</taxon>
        <taxon>Paenibacillaceae</taxon>
        <taxon>Paenibacillus</taxon>
    </lineage>
</organism>
<evidence type="ECO:0000313" key="1">
    <source>
        <dbReference type="EMBL" id="MBP1964482.1"/>
    </source>
</evidence>
<comment type="caution">
    <text evidence="1">The sequence shown here is derived from an EMBL/GenBank/DDBJ whole genome shotgun (WGS) entry which is preliminary data.</text>
</comment>
<accession>A0ABS4I0P7</accession>
<name>A0ABS4I0P7_9BACL</name>
<dbReference type="EMBL" id="JAGGKV010000009">
    <property type="protein sequence ID" value="MBP1964482.1"/>
    <property type="molecule type" value="Genomic_DNA"/>
</dbReference>
<evidence type="ECO:0000313" key="2">
    <source>
        <dbReference type="Proteomes" id="UP001519344"/>
    </source>
</evidence>